<evidence type="ECO:0000313" key="2">
    <source>
        <dbReference type="Proteomes" id="UP000287247"/>
    </source>
</evidence>
<dbReference type="AlphaFoldDB" id="A0A401IES2"/>
<evidence type="ECO:0000313" key="1">
    <source>
        <dbReference type="EMBL" id="GBF79731.1"/>
    </source>
</evidence>
<sequence length="83" mass="9506">MNEIKIHDMVALLEDFETCQFMTDKHLLLPKGQVGTVVEIYKNGETYEVEFSDEDGQSYALVTLVAQQLVCLHYEKPRLSVVN</sequence>
<evidence type="ECO:0008006" key="3">
    <source>
        <dbReference type="Google" id="ProtNLM"/>
    </source>
</evidence>
<dbReference type="InterPro" id="IPR032568">
    <property type="entry name" value="DUF4926"/>
</dbReference>
<proteinExistence type="predicted"/>
<dbReference type="OrthoDB" id="488825at2"/>
<reference evidence="2" key="1">
    <citation type="submission" date="2017-05" db="EMBL/GenBank/DDBJ databases">
        <title>Physiological properties and genetic analysis related to exopolysaccharide production of fresh-water unicellular cyanobacterium Aphanothece sacrum, Suizenji Nori, that has been cultured as a food source in Japan.</title>
        <authorList>
            <person name="Kanesaki Y."/>
            <person name="Yoshikawa S."/>
            <person name="Ohki K."/>
        </authorList>
    </citation>
    <scope>NUCLEOTIDE SEQUENCE [LARGE SCALE GENOMIC DNA]</scope>
    <source>
        <strain evidence="2">FPU1</strain>
    </source>
</reference>
<protein>
    <recommendedName>
        <fullName evidence="3">DUF4926 domain-containing protein</fullName>
    </recommendedName>
</protein>
<dbReference type="EMBL" id="BDQK01000004">
    <property type="protein sequence ID" value="GBF79731.1"/>
    <property type="molecule type" value="Genomic_DNA"/>
</dbReference>
<organism evidence="1 2">
    <name type="scientific">Aphanothece sacrum FPU1</name>
    <dbReference type="NCBI Taxonomy" id="1920663"/>
    <lineage>
        <taxon>Bacteria</taxon>
        <taxon>Bacillati</taxon>
        <taxon>Cyanobacteriota</taxon>
        <taxon>Cyanophyceae</taxon>
        <taxon>Oscillatoriophycideae</taxon>
        <taxon>Chroococcales</taxon>
        <taxon>Aphanothecaceae</taxon>
        <taxon>Aphanothece</taxon>
    </lineage>
</organism>
<name>A0A401IES2_APHSA</name>
<keyword evidence="2" id="KW-1185">Reference proteome</keyword>
<gene>
    <name evidence="1" type="ORF">AsFPU1_1130</name>
</gene>
<dbReference type="RefSeq" id="WP_124975790.1">
    <property type="nucleotide sequence ID" value="NZ_BDQK01000004.1"/>
</dbReference>
<dbReference type="Pfam" id="PF16277">
    <property type="entry name" value="DUF4926"/>
    <property type="match status" value="1"/>
</dbReference>
<dbReference type="Proteomes" id="UP000287247">
    <property type="component" value="Unassembled WGS sequence"/>
</dbReference>
<comment type="caution">
    <text evidence="1">The sequence shown here is derived from an EMBL/GenBank/DDBJ whole genome shotgun (WGS) entry which is preliminary data.</text>
</comment>
<accession>A0A401IES2</accession>